<dbReference type="EMBL" id="JARKIE010000464">
    <property type="protein sequence ID" value="KAJ7635926.1"/>
    <property type="molecule type" value="Genomic_DNA"/>
</dbReference>
<gene>
    <name evidence="2" type="ORF">B0H17DRAFT_1149602</name>
</gene>
<feature type="region of interest" description="Disordered" evidence="1">
    <location>
        <begin position="1"/>
        <end position="96"/>
    </location>
</feature>
<dbReference type="AlphaFoldDB" id="A0AAD7C0Q0"/>
<organism evidence="2 3">
    <name type="scientific">Mycena rosella</name>
    <name type="common">Pink bonnet</name>
    <name type="synonym">Agaricus rosellus</name>
    <dbReference type="NCBI Taxonomy" id="1033263"/>
    <lineage>
        <taxon>Eukaryota</taxon>
        <taxon>Fungi</taxon>
        <taxon>Dikarya</taxon>
        <taxon>Basidiomycota</taxon>
        <taxon>Agaricomycotina</taxon>
        <taxon>Agaricomycetes</taxon>
        <taxon>Agaricomycetidae</taxon>
        <taxon>Agaricales</taxon>
        <taxon>Marasmiineae</taxon>
        <taxon>Mycenaceae</taxon>
        <taxon>Mycena</taxon>
    </lineage>
</organism>
<proteinExistence type="predicted"/>
<accession>A0AAD7C0Q0</accession>
<sequence>MRMKGKEEDEEEMKRSATHHTQSPRQARDSLRRQHQAASLTSIEATPADGIEEREAEEDGVNAGGEYWGQTEEDGVEAEGRGVNEEEEKKGQFSFSTKVRIGQAEVPNLDTKAPKFDLLSRTAEDGCNIGIPTGSSHGAPRHHGKISEYRFLLGRSTLT</sequence>
<evidence type="ECO:0000313" key="2">
    <source>
        <dbReference type="EMBL" id="KAJ7635926.1"/>
    </source>
</evidence>
<feature type="compositionally biased region" description="Basic and acidic residues" evidence="1">
    <location>
        <begin position="1"/>
        <end position="15"/>
    </location>
</feature>
<reference evidence="2" key="1">
    <citation type="submission" date="2023-03" db="EMBL/GenBank/DDBJ databases">
        <title>Massive genome expansion in bonnet fungi (Mycena s.s.) driven by repeated elements and novel gene families across ecological guilds.</title>
        <authorList>
            <consortium name="Lawrence Berkeley National Laboratory"/>
            <person name="Harder C.B."/>
            <person name="Miyauchi S."/>
            <person name="Viragh M."/>
            <person name="Kuo A."/>
            <person name="Thoen E."/>
            <person name="Andreopoulos B."/>
            <person name="Lu D."/>
            <person name="Skrede I."/>
            <person name="Drula E."/>
            <person name="Henrissat B."/>
            <person name="Morin E."/>
            <person name="Kohler A."/>
            <person name="Barry K."/>
            <person name="LaButti K."/>
            <person name="Morin E."/>
            <person name="Salamov A."/>
            <person name="Lipzen A."/>
            <person name="Mereny Z."/>
            <person name="Hegedus B."/>
            <person name="Baldrian P."/>
            <person name="Stursova M."/>
            <person name="Weitz H."/>
            <person name="Taylor A."/>
            <person name="Grigoriev I.V."/>
            <person name="Nagy L.G."/>
            <person name="Martin F."/>
            <person name="Kauserud H."/>
        </authorList>
    </citation>
    <scope>NUCLEOTIDE SEQUENCE</scope>
    <source>
        <strain evidence="2">CBHHK067</strain>
    </source>
</reference>
<feature type="compositionally biased region" description="Acidic residues" evidence="1">
    <location>
        <begin position="50"/>
        <end position="60"/>
    </location>
</feature>
<evidence type="ECO:0000256" key="1">
    <source>
        <dbReference type="SAM" id="MobiDB-lite"/>
    </source>
</evidence>
<comment type="caution">
    <text evidence="2">The sequence shown here is derived from an EMBL/GenBank/DDBJ whole genome shotgun (WGS) entry which is preliminary data.</text>
</comment>
<keyword evidence="3" id="KW-1185">Reference proteome</keyword>
<protein>
    <submittedName>
        <fullName evidence="2">Uncharacterized protein</fullName>
    </submittedName>
</protein>
<feature type="compositionally biased region" description="Basic and acidic residues" evidence="1">
    <location>
        <begin position="78"/>
        <end position="91"/>
    </location>
</feature>
<dbReference type="Proteomes" id="UP001221757">
    <property type="component" value="Unassembled WGS sequence"/>
</dbReference>
<evidence type="ECO:0000313" key="3">
    <source>
        <dbReference type="Proteomes" id="UP001221757"/>
    </source>
</evidence>
<name>A0AAD7C0Q0_MYCRO</name>